<comment type="caution">
    <text evidence="2">The sequence shown here is derived from an EMBL/GenBank/DDBJ whole genome shotgun (WGS) entry which is preliminary data.</text>
</comment>
<dbReference type="SMART" id="SM00382">
    <property type="entry name" value="AAA"/>
    <property type="match status" value="1"/>
</dbReference>
<reference evidence="2" key="2">
    <citation type="submission" date="2021-08" db="EMBL/GenBank/DDBJ databases">
        <authorList>
            <person name="Tani A."/>
            <person name="Ola A."/>
            <person name="Ogura Y."/>
            <person name="Katsura K."/>
            <person name="Hayashi T."/>
        </authorList>
    </citation>
    <scope>NUCLEOTIDE SEQUENCE</scope>
    <source>
        <strain evidence="2">DSM 21893</strain>
    </source>
</reference>
<evidence type="ECO:0000313" key="3">
    <source>
        <dbReference type="Proteomes" id="UP001055307"/>
    </source>
</evidence>
<protein>
    <recommendedName>
        <fullName evidence="1">AAA+ ATPase domain-containing protein</fullName>
    </recommendedName>
</protein>
<organism evidence="2 3">
    <name type="scientific">Methylobacterium bullatum</name>
    <dbReference type="NCBI Taxonomy" id="570505"/>
    <lineage>
        <taxon>Bacteria</taxon>
        <taxon>Pseudomonadati</taxon>
        <taxon>Pseudomonadota</taxon>
        <taxon>Alphaproteobacteria</taxon>
        <taxon>Hyphomicrobiales</taxon>
        <taxon>Methylobacteriaceae</taxon>
        <taxon>Methylobacterium</taxon>
    </lineage>
</organism>
<dbReference type="InterPro" id="IPR003959">
    <property type="entry name" value="ATPase_AAA_core"/>
</dbReference>
<feature type="domain" description="AAA+ ATPase" evidence="1">
    <location>
        <begin position="23"/>
        <end position="312"/>
    </location>
</feature>
<dbReference type="Pfam" id="PF20469">
    <property type="entry name" value="OLD-like_TOPRIM"/>
    <property type="match status" value="1"/>
</dbReference>
<accession>A0AAV4Z915</accession>
<keyword evidence="3" id="KW-1185">Reference proteome</keyword>
<dbReference type="AlphaFoldDB" id="A0AAV4Z915"/>
<sequence>MRLHNLRFKAGESPNKPSLEIKPGKITVFIGPNNGGKSLALRELYQFIATGRANGSGSIFENIALSTSQEEIEQKRVSLRLKKKIGEELNSPLVTYGRGNVRRQVHEATFMHAIAAYTQTGNYEPIAQVLLAPYALNLDGQNRLSLINPASAERLQDQQASTLGSLFVNNSLRQKLSSIIYSAFNYHLLVDPTGMSTFSYALSVDAPLNTDIERSLNDESVAFYGRALPVSAASDGTKAFIGIMAEILAGDPEVLFIDEPEAFLHKSLQYALGREIAANISLDKQVFIATHSPDFLMGCLASGEEVDVVRLTYHGGLSNVRLLPASKLSEMMNDPLFRSVGVLSALFYQSAIIVEGASDSAFYDEINNRLERYSNGAVKHAIFLNAHSKQSAAELARPLRKIGIPTAMLLDIDWIKEDGQVAVKYLEAAGLPSGLYEGKLAERRQVRKFLEADGRNYKRLGGINLLDGEEMKAASEFLDTMDRYGLFTVRAGEVESWLGSTGVARDKSKWLANIFRAMGSNPADDKYMTPKGDDVWAFLRKVSAWVADEGRAGVS</sequence>
<proteinExistence type="predicted"/>
<dbReference type="CDD" id="cd00267">
    <property type="entry name" value="ABC_ATPase"/>
    <property type="match status" value="2"/>
</dbReference>
<evidence type="ECO:0000313" key="2">
    <source>
        <dbReference type="EMBL" id="GJD40609.1"/>
    </source>
</evidence>
<dbReference type="RefSeq" id="WP_192215272.1">
    <property type="nucleotide sequence ID" value="NZ_BPQF01000015.1"/>
</dbReference>
<dbReference type="PANTHER" id="PTHR43581:SF2">
    <property type="entry name" value="EXCINUCLEASE ATPASE SUBUNIT"/>
    <property type="match status" value="1"/>
</dbReference>
<reference evidence="2" key="1">
    <citation type="journal article" date="2016" name="Front. Microbiol.">
        <title>Genome Sequence of the Piezophilic, Mesophilic Sulfate-Reducing Bacterium Desulfovibrio indicus J2T.</title>
        <authorList>
            <person name="Cao J."/>
            <person name="Maignien L."/>
            <person name="Shao Z."/>
            <person name="Alain K."/>
            <person name="Jebbar M."/>
        </authorList>
    </citation>
    <scope>NUCLEOTIDE SEQUENCE</scope>
    <source>
        <strain evidence="2">DSM 21893</strain>
    </source>
</reference>
<dbReference type="Proteomes" id="UP001055307">
    <property type="component" value="Unassembled WGS sequence"/>
</dbReference>
<dbReference type="SUPFAM" id="SSF52540">
    <property type="entry name" value="P-loop containing nucleoside triphosphate hydrolases"/>
    <property type="match status" value="1"/>
</dbReference>
<dbReference type="Pfam" id="PF13304">
    <property type="entry name" value="AAA_21"/>
    <property type="match status" value="1"/>
</dbReference>
<dbReference type="PANTHER" id="PTHR43581">
    <property type="entry name" value="ATP/GTP PHOSPHATASE"/>
    <property type="match status" value="1"/>
</dbReference>
<dbReference type="InterPro" id="IPR003593">
    <property type="entry name" value="AAA+_ATPase"/>
</dbReference>
<evidence type="ECO:0000259" key="1">
    <source>
        <dbReference type="SMART" id="SM00382"/>
    </source>
</evidence>
<dbReference type="InterPro" id="IPR027417">
    <property type="entry name" value="P-loop_NTPase"/>
</dbReference>
<dbReference type="EMBL" id="BPQF01000015">
    <property type="protein sequence ID" value="GJD40609.1"/>
    <property type="molecule type" value="Genomic_DNA"/>
</dbReference>
<dbReference type="InterPro" id="IPR051396">
    <property type="entry name" value="Bact_Antivir_Def_Nuclease"/>
</dbReference>
<dbReference type="InterPro" id="IPR034139">
    <property type="entry name" value="TOPRIM_OLD"/>
</dbReference>
<dbReference type="GO" id="GO:0005524">
    <property type="term" value="F:ATP binding"/>
    <property type="evidence" value="ECO:0007669"/>
    <property type="project" value="InterPro"/>
</dbReference>
<dbReference type="Gene3D" id="3.40.50.300">
    <property type="entry name" value="P-loop containing nucleotide triphosphate hydrolases"/>
    <property type="match status" value="1"/>
</dbReference>
<dbReference type="GO" id="GO:0016887">
    <property type="term" value="F:ATP hydrolysis activity"/>
    <property type="evidence" value="ECO:0007669"/>
    <property type="project" value="InterPro"/>
</dbReference>
<name>A0AAV4Z915_9HYPH</name>
<gene>
    <name evidence="2" type="ORF">OICFNHDK_3081</name>
</gene>